<feature type="transmembrane region" description="Helical" evidence="9">
    <location>
        <begin position="272"/>
        <end position="292"/>
    </location>
</feature>
<feature type="transmembrane region" description="Helical" evidence="9">
    <location>
        <begin position="214"/>
        <end position="233"/>
    </location>
</feature>
<dbReference type="InterPro" id="IPR002549">
    <property type="entry name" value="AI-2E-like"/>
</dbReference>
<feature type="transmembrane region" description="Helical" evidence="9">
    <location>
        <begin position="298"/>
        <end position="323"/>
    </location>
</feature>
<evidence type="ECO:0000256" key="3">
    <source>
        <dbReference type="ARBA" id="ARBA00022448"/>
    </source>
</evidence>
<evidence type="ECO:0000256" key="5">
    <source>
        <dbReference type="ARBA" id="ARBA00022692"/>
    </source>
</evidence>
<keyword evidence="6 9" id="KW-1133">Transmembrane helix</keyword>
<evidence type="ECO:0000256" key="1">
    <source>
        <dbReference type="ARBA" id="ARBA00004651"/>
    </source>
</evidence>
<keyword evidence="4" id="KW-1003">Cell membrane</keyword>
<feature type="transmembrane region" description="Helical" evidence="9">
    <location>
        <begin position="366"/>
        <end position="394"/>
    </location>
</feature>
<gene>
    <name evidence="10" type="ORF">TPA0910_80500</name>
</gene>
<evidence type="ECO:0000256" key="8">
    <source>
        <dbReference type="SAM" id="MobiDB-lite"/>
    </source>
</evidence>
<evidence type="ECO:0000256" key="2">
    <source>
        <dbReference type="ARBA" id="ARBA00009773"/>
    </source>
</evidence>
<dbReference type="RefSeq" id="WP_372499036.1">
    <property type="nucleotide sequence ID" value="NZ_BNEK01000005.1"/>
</dbReference>
<keyword evidence="5 9" id="KW-0812">Transmembrane</keyword>
<feature type="region of interest" description="Disordered" evidence="8">
    <location>
        <begin position="1"/>
        <end position="43"/>
    </location>
</feature>
<keyword evidence="7 9" id="KW-0472">Membrane</keyword>
<comment type="caution">
    <text evidence="10">The sequence shown here is derived from an EMBL/GenBank/DDBJ whole genome shotgun (WGS) entry which is preliminary data.</text>
</comment>
<evidence type="ECO:0000256" key="9">
    <source>
        <dbReference type="SAM" id="Phobius"/>
    </source>
</evidence>
<organism evidence="10 11">
    <name type="scientific">Streptomyces hygroscopicus</name>
    <dbReference type="NCBI Taxonomy" id="1912"/>
    <lineage>
        <taxon>Bacteria</taxon>
        <taxon>Bacillati</taxon>
        <taxon>Actinomycetota</taxon>
        <taxon>Actinomycetes</taxon>
        <taxon>Kitasatosporales</taxon>
        <taxon>Streptomycetaceae</taxon>
        <taxon>Streptomyces</taxon>
        <taxon>Streptomyces violaceusniger group</taxon>
    </lineage>
</organism>
<dbReference type="Pfam" id="PF01594">
    <property type="entry name" value="AI-2E_transport"/>
    <property type="match status" value="1"/>
</dbReference>
<feature type="compositionally biased region" description="Pro residues" evidence="8">
    <location>
        <begin position="1"/>
        <end position="15"/>
    </location>
</feature>
<name>A0ABQ3UDC6_STRHY</name>
<evidence type="ECO:0000256" key="6">
    <source>
        <dbReference type="ARBA" id="ARBA00022989"/>
    </source>
</evidence>
<evidence type="ECO:0000256" key="7">
    <source>
        <dbReference type="ARBA" id="ARBA00023136"/>
    </source>
</evidence>
<dbReference type="Proteomes" id="UP001054854">
    <property type="component" value="Unassembled WGS sequence"/>
</dbReference>
<feature type="transmembrane region" description="Helical" evidence="9">
    <location>
        <begin position="127"/>
        <end position="153"/>
    </location>
</feature>
<sequence length="408" mass="42483">MSSDSPPPSAPPPERPSGRGARPRRGASGGRARRASRAVARARRSGSAALAAAVRRAGGERGRVHPGLRLAAAYAWRLVVIGVAVYLAFTVLGRFELVAVAVFLALVATALLRPLADLLARALPRPLAVAVAVFGTLFAVLGLLTLVGSAAAAEAGRLVGELRGGIGRIERWLEGPPFRVRHGVLSGAHDRISSFVSRHRTTLISKALSSAGRVVEALTAAFLALFCSIFFIHSGDRMWRWFRDQLPEGAGPPLDRAARAAWSTFAGYTRGIIVVAASNATLVGVALLLLRVPLALPLSLLVFFATFVPLIGSPIALAVATVVALAGRGPAVAAVVLLLIVAVGQFEGHVLHPLVMSWAVRLHPVVVAISVIAGSIVAGVVGAVVAVPMVSVAWSVTRALRRRPPGGR</sequence>
<feature type="transmembrane region" description="Helical" evidence="9">
    <location>
        <begin position="330"/>
        <end position="346"/>
    </location>
</feature>
<feature type="transmembrane region" description="Helical" evidence="9">
    <location>
        <begin position="70"/>
        <end position="89"/>
    </location>
</feature>
<protein>
    <submittedName>
        <fullName evidence="10">AI-2E family transporter</fullName>
    </submittedName>
</protein>
<evidence type="ECO:0000256" key="4">
    <source>
        <dbReference type="ARBA" id="ARBA00022475"/>
    </source>
</evidence>
<reference evidence="10" key="1">
    <citation type="submission" date="2024-05" db="EMBL/GenBank/DDBJ databases">
        <title>Whole genome shotgun sequence of Streptomyces hygroscopicus NBRC 113678.</title>
        <authorList>
            <person name="Komaki H."/>
            <person name="Tamura T."/>
        </authorList>
    </citation>
    <scope>NUCLEOTIDE SEQUENCE</scope>
    <source>
        <strain evidence="10">N11-34</strain>
    </source>
</reference>
<feature type="transmembrane region" description="Helical" evidence="9">
    <location>
        <begin position="95"/>
        <end position="115"/>
    </location>
</feature>
<dbReference type="PANTHER" id="PTHR21716">
    <property type="entry name" value="TRANSMEMBRANE PROTEIN"/>
    <property type="match status" value="1"/>
</dbReference>
<comment type="similarity">
    <text evidence="2">Belongs to the autoinducer-2 exporter (AI-2E) (TC 2.A.86) family.</text>
</comment>
<evidence type="ECO:0000313" key="10">
    <source>
        <dbReference type="EMBL" id="GHJ33617.1"/>
    </source>
</evidence>
<keyword evidence="11" id="KW-1185">Reference proteome</keyword>
<proteinExistence type="inferred from homology"/>
<comment type="subcellular location">
    <subcellularLocation>
        <location evidence="1">Cell membrane</location>
        <topology evidence="1">Multi-pass membrane protein</topology>
    </subcellularLocation>
</comment>
<feature type="compositionally biased region" description="Basic residues" evidence="8">
    <location>
        <begin position="21"/>
        <end position="43"/>
    </location>
</feature>
<dbReference type="PANTHER" id="PTHR21716:SF53">
    <property type="entry name" value="PERMEASE PERM-RELATED"/>
    <property type="match status" value="1"/>
</dbReference>
<evidence type="ECO:0000313" key="11">
    <source>
        <dbReference type="Proteomes" id="UP001054854"/>
    </source>
</evidence>
<accession>A0ABQ3UDC6</accession>
<keyword evidence="3" id="KW-0813">Transport</keyword>
<dbReference type="EMBL" id="BNEK01000005">
    <property type="protein sequence ID" value="GHJ33617.1"/>
    <property type="molecule type" value="Genomic_DNA"/>
</dbReference>